<evidence type="ECO:0000313" key="4">
    <source>
        <dbReference type="Proteomes" id="UP000308730"/>
    </source>
</evidence>
<protein>
    <recommendedName>
        <fullName evidence="2">BTB domain-containing protein</fullName>
    </recommendedName>
</protein>
<dbReference type="EMBL" id="SGPM01000362">
    <property type="protein sequence ID" value="THH26340.1"/>
    <property type="molecule type" value="Genomic_DNA"/>
</dbReference>
<organism evidence="3 4">
    <name type="scientific">Antrodiella citrinella</name>
    <dbReference type="NCBI Taxonomy" id="2447956"/>
    <lineage>
        <taxon>Eukaryota</taxon>
        <taxon>Fungi</taxon>
        <taxon>Dikarya</taxon>
        <taxon>Basidiomycota</taxon>
        <taxon>Agaricomycotina</taxon>
        <taxon>Agaricomycetes</taxon>
        <taxon>Polyporales</taxon>
        <taxon>Steccherinaceae</taxon>
        <taxon>Antrodiella</taxon>
    </lineage>
</organism>
<evidence type="ECO:0000313" key="3">
    <source>
        <dbReference type="EMBL" id="THH26340.1"/>
    </source>
</evidence>
<dbReference type="OrthoDB" id="3199068at2759"/>
<dbReference type="InterPro" id="IPR000210">
    <property type="entry name" value="BTB/POZ_dom"/>
</dbReference>
<dbReference type="Pfam" id="PF00651">
    <property type="entry name" value="BTB"/>
    <property type="match status" value="1"/>
</dbReference>
<dbReference type="SUPFAM" id="SSF54695">
    <property type="entry name" value="POZ domain"/>
    <property type="match status" value="1"/>
</dbReference>
<dbReference type="AlphaFoldDB" id="A0A4S4MSK9"/>
<feature type="domain" description="BTB" evidence="2">
    <location>
        <begin position="32"/>
        <end position="134"/>
    </location>
</feature>
<gene>
    <name evidence="3" type="ORF">EUX98_g7847</name>
</gene>
<keyword evidence="4" id="KW-1185">Reference proteome</keyword>
<dbReference type="InterPro" id="IPR011333">
    <property type="entry name" value="SKP1/BTB/POZ_sf"/>
</dbReference>
<proteinExistence type="predicted"/>
<evidence type="ECO:0000256" key="1">
    <source>
        <dbReference type="SAM" id="MobiDB-lite"/>
    </source>
</evidence>
<evidence type="ECO:0000259" key="2">
    <source>
        <dbReference type="Pfam" id="PF00651"/>
    </source>
</evidence>
<feature type="region of interest" description="Disordered" evidence="1">
    <location>
        <begin position="1"/>
        <end position="23"/>
    </location>
</feature>
<dbReference type="Gene3D" id="3.30.710.10">
    <property type="entry name" value="Potassium Channel Kv1.1, Chain A"/>
    <property type="match status" value="1"/>
</dbReference>
<accession>A0A4S4MSK9</accession>
<sequence length="233" mass="26119">MSSDEPTTQDPSPTPTSIPKSSALTPHPDFFFEDLYIAIEDHLFKVPRRTFENSSDVFCDMFAVPVPGGQPADGSCTEHPLLLTGATTEEFVQLLKVLTYDEPSELSPTEWEGALKLANLWQFTRVRDNAIMALQPIVYKLSAVEIILKARQYDVNEWLTAAVCTMARRAGAVSKEDAQVIGIDDALKIAQVREEALDIVVEKHGRFFIDFKKRDAVDYVPTIERIFGIQEPE</sequence>
<name>A0A4S4MSK9_9APHY</name>
<comment type="caution">
    <text evidence="3">The sequence shown here is derived from an EMBL/GenBank/DDBJ whole genome shotgun (WGS) entry which is preliminary data.</text>
</comment>
<dbReference type="Proteomes" id="UP000308730">
    <property type="component" value="Unassembled WGS sequence"/>
</dbReference>
<feature type="compositionally biased region" description="Low complexity" evidence="1">
    <location>
        <begin position="1"/>
        <end position="22"/>
    </location>
</feature>
<reference evidence="3 4" key="1">
    <citation type="submission" date="2019-02" db="EMBL/GenBank/DDBJ databases">
        <title>Genome sequencing of the rare red list fungi Antrodiella citrinella (Flaviporus citrinellus).</title>
        <authorList>
            <person name="Buettner E."/>
            <person name="Kellner H."/>
        </authorList>
    </citation>
    <scope>NUCLEOTIDE SEQUENCE [LARGE SCALE GENOMIC DNA]</scope>
    <source>
        <strain evidence="3 4">DSM 108506</strain>
    </source>
</reference>